<dbReference type="InterPro" id="IPR018636">
    <property type="entry name" value="DUF2058"/>
</dbReference>
<dbReference type="KEGG" id="cja:CJA_2146"/>
<dbReference type="EMBL" id="CP000934">
    <property type="protein sequence ID" value="ACE83152.1"/>
    <property type="molecule type" value="Genomic_DNA"/>
</dbReference>
<dbReference type="HOGENOM" id="CLU_098678_0_0_6"/>
<keyword evidence="2" id="KW-1185">Reference proteome</keyword>
<dbReference type="Proteomes" id="UP000001036">
    <property type="component" value="Chromosome"/>
</dbReference>
<gene>
    <name evidence="1" type="ordered locus">CJA_2146</name>
</gene>
<protein>
    <recommendedName>
        <fullName evidence="3">Nucleoprotein/polynucleotide-associated enzyme</fullName>
    </recommendedName>
</protein>
<reference evidence="1 2" key="1">
    <citation type="journal article" date="2008" name="J. Bacteriol.">
        <title>Insights into plant cell wall degradation from the genome sequence of the soil bacterium Cellvibrio japonicus.</title>
        <authorList>
            <person name="Deboy R.T."/>
            <person name="Mongodin E.F."/>
            <person name="Fouts D.E."/>
            <person name="Tailford L.E."/>
            <person name="Khouri H."/>
            <person name="Emerson J.B."/>
            <person name="Mohamoud Y."/>
            <person name="Watkins K."/>
            <person name="Henrissat B."/>
            <person name="Gilbert H.J."/>
            <person name="Nelson K.E."/>
        </authorList>
    </citation>
    <scope>NUCLEOTIDE SEQUENCE [LARGE SCALE GENOMIC DNA]</scope>
    <source>
        <strain evidence="1 2">Ueda107</strain>
    </source>
</reference>
<dbReference type="Pfam" id="PF09831">
    <property type="entry name" value="DUF2058"/>
    <property type="match status" value="1"/>
</dbReference>
<dbReference type="STRING" id="498211.CJA_2146"/>
<dbReference type="eggNOG" id="COG3122">
    <property type="taxonomic scope" value="Bacteria"/>
</dbReference>
<evidence type="ECO:0000313" key="2">
    <source>
        <dbReference type="Proteomes" id="UP000001036"/>
    </source>
</evidence>
<organism evidence="1 2">
    <name type="scientific">Cellvibrio japonicus (strain Ueda107)</name>
    <name type="common">Pseudomonas fluorescens subsp. cellulosa</name>
    <dbReference type="NCBI Taxonomy" id="498211"/>
    <lineage>
        <taxon>Bacteria</taxon>
        <taxon>Pseudomonadati</taxon>
        <taxon>Pseudomonadota</taxon>
        <taxon>Gammaproteobacteria</taxon>
        <taxon>Cellvibrionales</taxon>
        <taxon>Cellvibrionaceae</taxon>
        <taxon>Cellvibrio</taxon>
    </lineage>
</organism>
<evidence type="ECO:0008006" key="3">
    <source>
        <dbReference type="Google" id="ProtNLM"/>
    </source>
</evidence>
<name>B3PIK6_CELJU</name>
<sequence length="229" mass="25763">MQLSRRGKFNCFNETNSPVQFRAMTPWQEPGIISVPVASLMSGTSMASLQDQLLKAGLIDAKKAKQANKEKRKETKIAHRTGEPQVDEVKQAAEQVRQEKIARDKALNRLRDQDQQQKAIAAQIRQLIENHRQSKGVKPGDEKAVEYNFTHGKHIKKMRVSPLVQEQIVRGVLVIVALEGGYELVPRIVADKISQRDAAAIVVANSKSSLPQDDDDPYKDYVIPDDLMW</sequence>
<accession>B3PIK6</accession>
<evidence type="ECO:0000313" key="1">
    <source>
        <dbReference type="EMBL" id="ACE83152.1"/>
    </source>
</evidence>
<dbReference type="AlphaFoldDB" id="B3PIK6"/>
<proteinExistence type="predicted"/>